<evidence type="ECO:0000313" key="2">
    <source>
        <dbReference type="Proteomes" id="UP000254572"/>
    </source>
</evidence>
<proteinExistence type="predicted"/>
<reference evidence="1 2" key="1">
    <citation type="submission" date="2018-06" db="EMBL/GenBank/DDBJ databases">
        <authorList>
            <consortium name="Pathogen Informatics"/>
            <person name="Doyle S."/>
        </authorList>
    </citation>
    <scope>NUCLEOTIDE SEQUENCE [LARGE SCALE GENOMIC DNA]</scope>
    <source>
        <strain evidence="1 2">NCTC13294</strain>
    </source>
</reference>
<accession>A0A381ECI8</accession>
<sequence>MHKQTREHFNKFLDRIAELNHVADATQKFNVEPSVEQKLLEKIQQSSPFLSLINHITVDQQEGEKVFIGVNSTIAGRTDTSGNAERQTRDVKTLSNDKYRCEQTNFDTHIRYNTLDSWRHRPEFQSLLRLATSKQIARDRLMIGFNGTSVAADTNRTTNPKLQDVNIGWLQQLRAHKASAVMNGKKIGNITGHDYKNIDAAVYDAAHELIEPWYHDGELVVIAGRKLLTDKYLHLIGDSDKPTERRALESLMVSQLFGGLKTIAVPFFPDDAFMITPLSNLSVYTQAGSTRLYYLDNPKKDRIEEYRSMNECYVIEDYDACCLVEGILVPKADGSGWE</sequence>
<evidence type="ECO:0000313" key="1">
    <source>
        <dbReference type="EMBL" id="SUX24589.1"/>
    </source>
</evidence>
<protein>
    <submittedName>
        <fullName evidence="1">Phage major capsid protein, P2 family</fullName>
    </submittedName>
</protein>
<keyword evidence="2" id="KW-1185">Reference proteome</keyword>
<dbReference type="RefSeq" id="WP_115612139.1">
    <property type="nucleotide sequence ID" value="NZ_JBHLZC010000003.1"/>
</dbReference>
<dbReference type="NCBIfam" id="TIGR01551">
    <property type="entry name" value="major_capsid_P2"/>
    <property type="match status" value="1"/>
</dbReference>
<dbReference type="AlphaFoldDB" id="A0A381ECI8"/>
<dbReference type="InterPro" id="IPR006441">
    <property type="entry name" value="Phage_P2_GpN"/>
</dbReference>
<dbReference type="Pfam" id="PF05125">
    <property type="entry name" value="Phage_cap_P2"/>
    <property type="match status" value="1"/>
</dbReference>
<organism evidence="1 2">
    <name type="scientific">Cardiobacterium valvarum</name>
    <dbReference type="NCBI Taxonomy" id="194702"/>
    <lineage>
        <taxon>Bacteria</taxon>
        <taxon>Pseudomonadati</taxon>
        <taxon>Pseudomonadota</taxon>
        <taxon>Gammaproteobacteria</taxon>
        <taxon>Cardiobacteriales</taxon>
        <taxon>Cardiobacteriaceae</taxon>
        <taxon>Cardiobacterium</taxon>
    </lineage>
</organism>
<name>A0A381ECI8_9GAMM</name>
<dbReference type="EMBL" id="UFUW01000001">
    <property type="protein sequence ID" value="SUX24589.1"/>
    <property type="molecule type" value="Genomic_DNA"/>
</dbReference>
<gene>
    <name evidence="1" type="ORF">NCTC13294_01952</name>
</gene>
<dbReference type="OrthoDB" id="5464529at2"/>
<dbReference type="Proteomes" id="UP000254572">
    <property type="component" value="Unassembled WGS sequence"/>
</dbReference>